<reference evidence="1" key="2">
    <citation type="submission" date="2020-07" db="EMBL/GenBank/DDBJ databases">
        <authorList>
            <person name="Vera ALvarez R."/>
            <person name="Arias-Moreno D.M."/>
            <person name="Jimenez-Jacinto V."/>
            <person name="Jimenez-Bremont J.F."/>
            <person name="Swaminathan K."/>
            <person name="Moose S.P."/>
            <person name="Guerrero-Gonzalez M.L."/>
            <person name="Marino-Ramirez L."/>
            <person name="Landsman D."/>
            <person name="Rodriguez-Kessler M."/>
            <person name="Delgado-Sanchez P."/>
        </authorList>
    </citation>
    <scope>NUCLEOTIDE SEQUENCE</scope>
    <source>
        <tissue evidence="1">Cladode</tissue>
    </source>
</reference>
<accession>A0A7C9EH61</accession>
<protein>
    <submittedName>
        <fullName evidence="1">Uncharacterized protein</fullName>
    </submittedName>
</protein>
<sequence length="183" mass="20148">MGSKEEVPGFKDLETEVADNVDMAKNHLMMHNDMDREVVRKIPEVHRDTNSNVAAEGTGSSCHESIYSASKTKMMCFNQNGISVEVLESYQHVHPMETTVQQSSNEEEPLGFGRGTKLQSIDVAQINTSKQTKVEEALKDTHCEDGVAPLGLESHSMLKRGVNLVLACHPPQCIEQPSKGLVT</sequence>
<dbReference type="EMBL" id="GISG01210446">
    <property type="protein sequence ID" value="MBA4660969.1"/>
    <property type="molecule type" value="Transcribed_RNA"/>
</dbReference>
<name>A0A7C9EH61_OPUST</name>
<dbReference type="AlphaFoldDB" id="A0A7C9EH61"/>
<reference evidence="1" key="1">
    <citation type="journal article" date="2013" name="J. Plant Res.">
        <title>Effect of fungi and light on seed germination of three Opuntia species from semiarid lands of central Mexico.</title>
        <authorList>
            <person name="Delgado-Sanchez P."/>
            <person name="Jimenez-Bremont J.F."/>
            <person name="Guerrero-Gonzalez Mde L."/>
            <person name="Flores J."/>
        </authorList>
    </citation>
    <scope>NUCLEOTIDE SEQUENCE</scope>
    <source>
        <tissue evidence="1">Cladode</tissue>
    </source>
</reference>
<organism evidence="1">
    <name type="scientific">Opuntia streptacantha</name>
    <name type="common">Prickly pear cactus</name>
    <name type="synonym">Opuntia cardona</name>
    <dbReference type="NCBI Taxonomy" id="393608"/>
    <lineage>
        <taxon>Eukaryota</taxon>
        <taxon>Viridiplantae</taxon>
        <taxon>Streptophyta</taxon>
        <taxon>Embryophyta</taxon>
        <taxon>Tracheophyta</taxon>
        <taxon>Spermatophyta</taxon>
        <taxon>Magnoliopsida</taxon>
        <taxon>eudicotyledons</taxon>
        <taxon>Gunneridae</taxon>
        <taxon>Pentapetalae</taxon>
        <taxon>Caryophyllales</taxon>
        <taxon>Cactineae</taxon>
        <taxon>Cactaceae</taxon>
        <taxon>Opuntioideae</taxon>
        <taxon>Opuntia</taxon>
    </lineage>
</organism>
<evidence type="ECO:0000313" key="1">
    <source>
        <dbReference type="EMBL" id="MBA4660969.1"/>
    </source>
</evidence>
<proteinExistence type="predicted"/>